<dbReference type="PROSITE" id="PS00928">
    <property type="entry name" value="TREHALASE_2"/>
    <property type="match status" value="1"/>
</dbReference>
<accession>A0ABU8SBA0</accession>
<dbReference type="InterPro" id="IPR018232">
    <property type="entry name" value="Glyco_hydro_37_CS"/>
</dbReference>
<dbReference type="PRINTS" id="PR00744">
    <property type="entry name" value="GLHYDRLASE37"/>
</dbReference>
<keyword evidence="2" id="KW-0326">Glycosidase</keyword>
<evidence type="ECO:0000313" key="3">
    <source>
        <dbReference type="EMBL" id="MEJ6011170.1"/>
    </source>
</evidence>
<dbReference type="EMBL" id="JBBHJY010000007">
    <property type="protein sequence ID" value="MEJ6011170.1"/>
    <property type="molecule type" value="Genomic_DNA"/>
</dbReference>
<name>A0ABU8SBA0_9SPHN</name>
<dbReference type="NCBIfam" id="NF009773">
    <property type="entry name" value="PRK13270.1"/>
    <property type="match status" value="1"/>
</dbReference>
<dbReference type="SUPFAM" id="SSF48208">
    <property type="entry name" value="Six-hairpin glycosidases"/>
    <property type="match status" value="1"/>
</dbReference>
<keyword evidence="4" id="KW-1185">Reference proteome</keyword>
<evidence type="ECO:0000313" key="4">
    <source>
        <dbReference type="Proteomes" id="UP001379235"/>
    </source>
</evidence>
<evidence type="ECO:0000256" key="2">
    <source>
        <dbReference type="ARBA" id="ARBA00023295"/>
    </source>
</evidence>
<dbReference type="PANTHER" id="PTHR23403">
    <property type="entry name" value="TREHALASE"/>
    <property type="match status" value="1"/>
</dbReference>
<comment type="caution">
    <text evidence="3">The sequence shown here is derived from an EMBL/GenBank/DDBJ whole genome shotgun (WGS) entry which is preliminary data.</text>
</comment>
<protein>
    <submittedName>
        <fullName evidence="3">Alpha,alpha-trehalase TreF</fullName>
    </submittedName>
</protein>
<keyword evidence="1" id="KW-0378">Hydrolase</keyword>
<dbReference type="PANTHER" id="PTHR23403:SF1">
    <property type="entry name" value="TREHALASE"/>
    <property type="match status" value="1"/>
</dbReference>
<dbReference type="Proteomes" id="UP001379235">
    <property type="component" value="Unassembled WGS sequence"/>
</dbReference>
<gene>
    <name evidence="3" type="primary">treF</name>
    <name evidence="3" type="ORF">WG900_14700</name>
</gene>
<proteinExistence type="predicted"/>
<dbReference type="Pfam" id="PF01204">
    <property type="entry name" value="Trehalase"/>
    <property type="match status" value="1"/>
</dbReference>
<dbReference type="Gene3D" id="1.50.10.10">
    <property type="match status" value="1"/>
</dbReference>
<organism evidence="3 4">
    <name type="scientific">Novosphingobium aquae</name>
    <dbReference type="NCBI Taxonomy" id="3133435"/>
    <lineage>
        <taxon>Bacteria</taxon>
        <taxon>Pseudomonadati</taxon>
        <taxon>Pseudomonadota</taxon>
        <taxon>Alphaproteobacteria</taxon>
        <taxon>Sphingomonadales</taxon>
        <taxon>Sphingomonadaceae</taxon>
        <taxon>Novosphingobium</taxon>
    </lineage>
</organism>
<dbReference type="RefSeq" id="WP_339968100.1">
    <property type="nucleotide sequence ID" value="NZ_JBBHJY010000007.1"/>
</dbReference>
<dbReference type="InterPro" id="IPR012341">
    <property type="entry name" value="6hp_glycosidase-like_sf"/>
</dbReference>
<dbReference type="InterPro" id="IPR008928">
    <property type="entry name" value="6-hairpin_glycosidase_sf"/>
</dbReference>
<sequence>MTSAPESTPQELYGALLAAVQEGDILADGKTFVDALPRRPIPEIMADFARLPRDEEELARFVMANFELPSSVASSVAARANPDLPLRAYIRAMWSELARDPAFGGKHSSALSVRHRHVVPGGRFREMYYWDSFFTMLGLLRDGETELANGIVEAMTDLIEEHGHVPNGARSYFLGRSQPPLFHMMVALLDDRRPEIAARRLAAMKREHAWWMAGADGLAPGEQRRHVARLADGALVNRYWDPRDTPRDESWREDVATATASGRPLRQVYRDLRAGAESGWDFSSRWLDGPDLGSIRTTIVAPIDLNAFLFGLESTIAAMGDADDAKNFGRFAQDRRTVLHRYFWNAESGYFADFDLELNQPRKNSSAAALTPLLVGLATQSQAEATARYVRENYLAPGGLRTTLVASGEQWDQPNGWAPLQWIAVTGLSRYGHEDLALEIARRWVDTVDQNYQQSGLIYEKYDVEAGAIGAGGEYAPQTGFGWTNGVTADFLDSCLTKQAEMEGNSCSQA</sequence>
<evidence type="ECO:0000256" key="1">
    <source>
        <dbReference type="ARBA" id="ARBA00022801"/>
    </source>
</evidence>
<reference evidence="3 4" key="1">
    <citation type="submission" date="2024-03" db="EMBL/GenBank/DDBJ databases">
        <authorList>
            <person name="Jo J.-H."/>
        </authorList>
    </citation>
    <scope>NUCLEOTIDE SEQUENCE [LARGE SCALE GENOMIC DNA]</scope>
    <source>
        <strain evidence="3 4">AS3R-12</strain>
    </source>
</reference>
<dbReference type="InterPro" id="IPR001661">
    <property type="entry name" value="Glyco_hydro_37"/>
</dbReference>